<name>A0AAD8LZA4_9APIA</name>
<gene>
    <name evidence="2" type="ORF">POM88_047259</name>
</gene>
<evidence type="ECO:0000256" key="1">
    <source>
        <dbReference type="SAM" id="MobiDB-lite"/>
    </source>
</evidence>
<dbReference type="Proteomes" id="UP001237642">
    <property type="component" value="Unassembled WGS sequence"/>
</dbReference>
<dbReference type="AlphaFoldDB" id="A0AAD8LZA4"/>
<feature type="region of interest" description="Disordered" evidence="1">
    <location>
        <begin position="46"/>
        <end position="82"/>
    </location>
</feature>
<protein>
    <submittedName>
        <fullName evidence="2">Uncharacterized protein</fullName>
    </submittedName>
</protein>
<reference evidence="2" key="1">
    <citation type="submission" date="2023-02" db="EMBL/GenBank/DDBJ databases">
        <title>Genome of toxic invasive species Heracleum sosnowskyi carries increased number of genes despite the absence of recent whole-genome duplications.</title>
        <authorList>
            <person name="Schelkunov M."/>
            <person name="Shtratnikova V."/>
            <person name="Makarenko M."/>
            <person name="Klepikova A."/>
            <person name="Omelchenko D."/>
            <person name="Novikova G."/>
            <person name="Obukhova E."/>
            <person name="Bogdanov V."/>
            <person name="Penin A."/>
            <person name="Logacheva M."/>
        </authorList>
    </citation>
    <scope>NUCLEOTIDE SEQUENCE</scope>
    <source>
        <strain evidence="2">Hsosn_3</strain>
        <tissue evidence="2">Leaf</tissue>
    </source>
</reference>
<reference evidence="2" key="2">
    <citation type="submission" date="2023-05" db="EMBL/GenBank/DDBJ databases">
        <authorList>
            <person name="Schelkunov M.I."/>
        </authorList>
    </citation>
    <scope>NUCLEOTIDE SEQUENCE</scope>
    <source>
        <strain evidence="2">Hsosn_3</strain>
        <tissue evidence="2">Leaf</tissue>
    </source>
</reference>
<accession>A0AAD8LZA4</accession>
<keyword evidence="3" id="KW-1185">Reference proteome</keyword>
<dbReference type="EMBL" id="JAUIZM010000011">
    <property type="protein sequence ID" value="KAK1354003.1"/>
    <property type="molecule type" value="Genomic_DNA"/>
</dbReference>
<evidence type="ECO:0000313" key="3">
    <source>
        <dbReference type="Proteomes" id="UP001237642"/>
    </source>
</evidence>
<comment type="caution">
    <text evidence="2">The sequence shown here is derived from an EMBL/GenBank/DDBJ whole genome shotgun (WGS) entry which is preliminary data.</text>
</comment>
<evidence type="ECO:0000313" key="2">
    <source>
        <dbReference type="EMBL" id="KAK1354003.1"/>
    </source>
</evidence>
<proteinExistence type="predicted"/>
<sequence length="116" mass="12875">MKHVDDWTAQNPHLVDNCALGPREGAFYNVTNPMMVQHYGERNFGSSRIGEAPSTFPSGQLPHNGGISHRSTPFTKSFSPSRYQMEGEYDPRKLMTVADIGDHGSSLKQLLQISLV</sequence>
<organism evidence="2 3">
    <name type="scientific">Heracleum sosnowskyi</name>
    <dbReference type="NCBI Taxonomy" id="360622"/>
    <lineage>
        <taxon>Eukaryota</taxon>
        <taxon>Viridiplantae</taxon>
        <taxon>Streptophyta</taxon>
        <taxon>Embryophyta</taxon>
        <taxon>Tracheophyta</taxon>
        <taxon>Spermatophyta</taxon>
        <taxon>Magnoliopsida</taxon>
        <taxon>eudicotyledons</taxon>
        <taxon>Gunneridae</taxon>
        <taxon>Pentapetalae</taxon>
        <taxon>asterids</taxon>
        <taxon>campanulids</taxon>
        <taxon>Apiales</taxon>
        <taxon>Apiaceae</taxon>
        <taxon>Apioideae</taxon>
        <taxon>apioid superclade</taxon>
        <taxon>Tordylieae</taxon>
        <taxon>Tordyliinae</taxon>
        <taxon>Heracleum</taxon>
    </lineage>
</organism>
<feature type="compositionally biased region" description="Polar residues" evidence="1">
    <location>
        <begin position="69"/>
        <end position="82"/>
    </location>
</feature>